<dbReference type="InterPro" id="IPR002781">
    <property type="entry name" value="TM_pro_TauE-like"/>
</dbReference>
<keyword evidence="7" id="KW-1185">Reference proteome</keyword>
<accession>A0A517YE69</accession>
<protein>
    <recommendedName>
        <fullName evidence="5">Probable membrane transporter protein</fullName>
    </recommendedName>
</protein>
<keyword evidence="5" id="KW-1003">Cell membrane</keyword>
<keyword evidence="3 5" id="KW-1133">Transmembrane helix</keyword>
<feature type="transmembrane region" description="Helical" evidence="5">
    <location>
        <begin position="123"/>
        <end position="144"/>
    </location>
</feature>
<sequence length="165" mass="17620">MQWSLLFLFGVGIGVLSGMLGIGGGVVLVPGLILLFGFSQAEAQGTSLAVMIPPIGIFAALVYYQHGFVRLPVVGLIALGFMVGAFFGAKLVPHLPLEFLRVVFGVLLLYLGFAFVLSPRGNAIHVALPAGIATAISCLAAYLLRYPKRDIKPPQRPSDQQDYHI</sequence>
<dbReference type="Pfam" id="PF01925">
    <property type="entry name" value="TauE"/>
    <property type="match status" value="1"/>
</dbReference>
<feature type="transmembrane region" description="Helical" evidence="5">
    <location>
        <begin position="71"/>
        <end position="92"/>
    </location>
</feature>
<reference evidence="6 7" key="1">
    <citation type="submission" date="2019-02" db="EMBL/GenBank/DDBJ databases">
        <title>Deep-cultivation of Planctomycetes and their phenomic and genomic characterization uncovers novel biology.</title>
        <authorList>
            <person name="Wiegand S."/>
            <person name="Jogler M."/>
            <person name="Boedeker C."/>
            <person name="Pinto D."/>
            <person name="Vollmers J."/>
            <person name="Rivas-Marin E."/>
            <person name="Kohn T."/>
            <person name="Peeters S.H."/>
            <person name="Heuer A."/>
            <person name="Rast P."/>
            <person name="Oberbeckmann S."/>
            <person name="Bunk B."/>
            <person name="Jeske O."/>
            <person name="Meyerdierks A."/>
            <person name="Storesund J.E."/>
            <person name="Kallscheuer N."/>
            <person name="Luecker S."/>
            <person name="Lage O.M."/>
            <person name="Pohl T."/>
            <person name="Merkel B.J."/>
            <person name="Hornburger P."/>
            <person name="Mueller R.-W."/>
            <person name="Bruemmer F."/>
            <person name="Labrenz M."/>
            <person name="Spormann A.M."/>
            <person name="Op den Camp H."/>
            <person name="Overmann J."/>
            <person name="Amann R."/>
            <person name="Jetten M.S.M."/>
            <person name="Mascher T."/>
            <person name="Medema M.H."/>
            <person name="Devos D.P."/>
            <person name="Kaster A.-K."/>
            <person name="Ovreas L."/>
            <person name="Rohde M."/>
            <person name="Galperin M.Y."/>
            <person name="Jogler C."/>
        </authorList>
    </citation>
    <scope>NUCLEOTIDE SEQUENCE [LARGE SCALE GENOMIC DNA]</scope>
    <source>
        <strain evidence="6 7">ETA_A8</strain>
    </source>
</reference>
<dbReference type="Proteomes" id="UP000315017">
    <property type="component" value="Chromosome"/>
</dbReference>
<name>A0A517YE69_9BACT</name>
<comment type="similarity">
    <text evidence="5">Belongs to the 4-toluene sulfonate uptake permease (TSUP) (TC 2.A.102) family.</text>
</comment>
<feature type="transmembrane region" description="Helical" evidence="5">
    <location>
        <begin position="6"/>
        <end position="36"/>
    </location>
</feature>
<evidence type="ECO:0000256" key="4">
    <source>
        <dbReference type="ARBA" id="ARBA00023136"/>
    </source>
</evidence>
<dbReference type="OrthoDB" id="532317at2"/>
<evidence type="ECO:0000313" key="6">
    <source>
        <dbReference type="EMBL" id="QDU28524.1"/>
    </source>
</evidence>
<evidence type="ECO:0000313" key="7">
    <source>
        <dbReference type="Proteomes" id="UP000315017"/>
    </source>
</evidence>
<proteinExistence type="inferred from homology"/>
<comment type="subcellular location">
    <subcellularLocation>
        <location evidence="5">Cell membrane</location>
        <topology evidence="5">Multi-pass membrane protein</topology>
    </subcellularLocation>
    <subcellularLocation>
        <location evidence="1">Membrane</location>
        <topology evidence="1">Multi-pass membrane protein</topology>
    </subcellularLocation>
</comment>
<organism evidence="6 7">
    <name type="scientific">Anatilimnocola aggregata</name>
    <dbReference type="NCBI Taxonomy" id="2528021"/>
    <lineage>
        <taxon>Bacteria</taxon>
        <taxon>Pseudomonadati</taxon>
        <taxon>Planctomycetota</taxon>
        <taxon>Planctomycetia</taxon>
        <taxon>Pirellulales</taxon>
        <taxon>Pirellulaceae</taxon>
        <taxon>Anatilimnocola</taxon>
    </lineage>
</organism>
<gene>
    <name evidence="6" type="ORF">ETAA8_36260</name>
</gene>
<dbReference type="AlphaFoldDB" id="A0A517YE69"/>
<evidence type="ECO:0000256" key="1">
    <source>
        <dbReference type="ARBA" id="ARBA00004141"/>
    </source>
</evidence>
<evidence type="ECO:0000256" key="5">
    <source>
        <dbReference type="RuleBase" id="RU363041"/>
    </source>
</evidence>
<dbReference type="PANTHER" id="PTHR43701:SF2">
    <property type="entry name" value="MEMBRANE TRANSPORTER PROTEIN YJNA-RELATED"/>
    <property type="match status" value="1"/>
</dbReference>
<feature type="transmembrane region" description="Helical" evidence="5">
    <location>
        <begin position="99"/>
        <end position="117"/>
    </location>
</feature>
<keyword evidence="4 5" id="KW-0472">Membrane</keyword>
<dbReference type="GO" id="GO:0005886">
    <property type="term" value="C:plasma membrane"/>
    <property type="evidence" value="ECO:0007669"/>
    <property type="project" value="UniProtKB-SubCell"/>
</dbReference>
<keyword evidence="2 5" id="KW-0812">Transmembrane</keyword>
<dbReference type="KEGG" id="aagg:ETAA8_36260"/>
<feature type="transmembrane region" description="Helical" evidence="5">
    <location>
        <begin position="48"/>
        <end position="65"/>
    </location>
</feature>
<dbReference type="EMBL" id="CP036274">
    <property type="protein sequence ID" value="QDU28524.1"/>
    <property type="molecule type" value="Genomic_DNA"/>
</dbReference>
<dbReference type="PANTHER" id="PTHR43701">
    <property type="entry name" value="MEMBRANE TRANSPORTER PROTEIN MJ0441-RELATED"/>
    <property type="match status" value="1"/>
</dbReference>
<evidence type="ECO:0000256" key="3">
    <source>
        <dbReference type="ARBA" id="ARBA00022989"/>
    </source>
</evidence>
<dbReference type="InterPro" id="IPR051598">
    <property type="entry name" value="TSUP/Inactive_protease-like"/>
</dbReference>
<evidence type="ECO:0000256" key="2">
    <source>
        <dbReference type="ARBA" id="ARBA00022692"/>
    </source>
</evidence>